<evidence type="ECO:0000256" key="8">
    <source>
        <dbReference type="NCBIfam" id="TIGR02209"/>
    </source>
</evidence>
<sequence>MTMLARQEEYYEEEERVLTPAEEEKELRKSPKEPLFKTVLDTRLRSHGQLLFLTMTVLALLVTVGSGISASRGYELVAIQQQADQMEQENERLKIEIAKLKSPDRIKSIAQDQLGMSVPKQTYFSSEK</sequence>
<evidence type="ECO:0000256" key="1">
    <source>
        <dbReference type="ARBA" id="ARBA00004401"/>
    </source>
</evidence>
<dbReference type="EMBL" id="FNQG01000013">
    <property type="protein sequence ID" value="SEA28916.1"/>
    <property type="molecule type" value="Genomic_DNA"/>
</dbReference>
<feature type="transmembrane region" description="Helical" evidence="11">
    <location>
        <begin position="50"/>
        <end position="70"/>
    </location>
</feature>
<keyword evidence="3 12" id="KW-0132">Cell division</keyword>
<dbReference type="EMBL" id="FOJX01000002">
    <property type="protein sequence ID" value="SFA82732.1"/>
    <property type="molecule type" value="Genomic_DNA"/>
</dbReference>
<reference evidence="14 15" key="1">
    <citation type="submission" date="2016-10" db="EMBL/GenBank/DDBJ databases">
        <authorList>
            <person name="de Groot N.N."/>
        </authorList>
    </citation>
    <scope>NUCLEOTIDE SEQUENCE [LARGE SCALE GENOMIC DNA]</scope>
    <source>
        <strain evidence="12 14">DSM 2872</strain>
        <strain evidence="13 15">L14</strain>
    </source>
</reference>
<dbReference type="NCBIfam" id="TIGR02209">
    <property type="entry name" value="ftsL_broad"/>
    <property type="match status" value="1"/>
</dbReference>
<gene>
    <name evidence="13" type="ORF">SAMN05216587_10269</name>
    <name evidence="12" type="ORF">SAMN05660648_02656</name>
</gene>
<evidence type="ECO:0000256" key="2">
    <source>
        <dbReference type="ARBA" id="ARBA00022475"/>
    </source>
</evidence>
<evidence type="ECO:0000256" key="4">
    <source>
        <dbReference type="ARBA" id="ARBA00022692"/>
    </source>
</evidence>
<keyword evidence="5 11" id="KW-1133">Transmembrane helix</keyword>
<evidence type="ECO:0000313" key="12">
    <source>
        <dbReference type="EMBL" id="SEA28916.1"/>
    </source>
</evidence>
<protein>
    <recommendedName>
        <fullName evidence="8">Cell division protein FtsL</fullName>
    </recommendedName>
</protein>
<keyword evidence="4 11" id="KW-0812">Transmembrane</keyword>
<dbReference type="Proteomes" id="UP000183469">
    <property type="component" value="Unassembled WGS sequence"/>
</dbReference>
<evidence type="ECO:0000256" key="10">
    <source>
        <dbReference type="SAM" id="MobiDB-lite"/>
    </source>
</evidence>
<evidence type="ECO:0000256" key="9">
    <source>
        <dbReference type="SAM" id="Coils"/>
    </source>
</evidence>
<dbReference type="Pfam" id="PF04977">
    <property type="entry name" value="DivIC"/>
    <property type="match status" value="1"/>
</dbReference>
<keyword evidence="7" id="KW-0131">Cell cycle</keyword>
<feature type="region of interest" description="Disordered" evidence="10">
    <location>
        <begin position="1"/>
        <end position="31"/>
    </location>
</feature>
<dbReference type="Proteomes" id="UP000183843">
    <property type="component" value="Unassembled WGS sequence"/>
</dbReference>
<keyword evidence="2" id="KW-1003">Cell membrane</keyword>
<evidence type="ECO:0000256" key="7">
    <source>
        <dbReference type="ARBA" id="ARBA00023306"/>
    </source>
</evidence>
<evidence type="ECO:0000256" key="5">
    <source>
        <dbReference type="ARBA" id="ARBA00022989"/>
    </source>
</evidence>
<dbReference type="AlphaFoldDB" id="A0A1H3ZYY8"/>
<evidence type="ECO:0000313" key="13">
    <source>
        <dbReference type="EMBL" id="SFA82732.1"/>
    </source>
</evidence>
<dbReference type="GO" id="GO:0005886">
    <property type="term" value="C:plasma membrane"/>
    <property type="evidence" value="ECO:0007669"/>
    <property type="project" value="UniProtKB-SubCell"/>
</dbReference>
<dbReference type="GO" id="GO:0051301">
    <property type="term" value="P:cell division"/>
    <property type="evidence" value="ECO:0007669"/>
    <property type="project" value="UniProtKB-KW"/>
</dbReference>
<feature type="coiled-coil region" evidence="9">
    <location>
        <begin position="76"/>
        <end position="103"/>
    </location>
</feature>
<keyword evidence="9" id="KW-0175">Coiled coil</keyword>
<evidence type="ECO:0000256" key="11">
    <source>
        <dbReference type="SAM" id="Phobius"/>
    </source>
</evidence>
<proteinExistence type="predicted"/>
<dbReference type="RefSeq" id="WP_329811655.1">
    <property type="nucleotide sequence ID" value="NZ_FNQG01000013.1"/>
</dbReference>
<evidence type="ECO:0000256" key="6">
    <source>
        <dbReference type="ARBA" id="ARBA00023136"/>
    </source>
</evidence>
<evidence type="ECO:0000256" key="3">
    <source>
        <dbReference type="ARBA" id="ARBA00022618"/>
    </source>
</evidence>
<evidence type="ECO:0000313" key="14">
    <source>
        <dbReference type="Proteomes" id="UP000183469"/>
    </source>
</evidence>
<accession>A0A1H3ZYY8</accession>
<keyword evidence="6 11" id="KW-0472">Membrane</keyword>
<organism evidence="12 14">
    <name type="scientific">Selenomonas ruminantium</name>
    <dbReference type="NCBI Taxonomy" id="971"/>
    <lineage>
        <taxon>Bacteria</taxon>
        <taxon>Bacillati</taxon>
        <taxon>Bacillota</taxon>
        <taxon>Negativicutes</taxon>
        <taxon>Selenomonadales</taxon>
        <taxon>Selenomonadaceae</taxon>
        <taxon>Selenomonas</taxon>
    </lineage>
</organism>
<comment type="subcellular location">
    <subcellularLocation>
        <location evidence="1">Cell membrane</location>
        <topology evidence="1">Single-pass type II membrane protein</topology>
    </subcellularLocation>
</comment>
<name>A0A1H3ZYY8_SELRU</name>
<evidence type="ECO:0000313" key="15">
    <source>
        <dbReference type="Proteomes" id="UP000183843"/>
    </source>
</evidence>
<dbReference type="InterPro" id="IPR011922">
    <property type="entry name" value="Cell_div_FtsL"/>
</dbReference>
<dbReference type="InterPro" id="IPR007060">
    <property type="entry name" value="FtsL/DivIC"/>
</dbReference>